<gene>
    <name evidence="4" type="ORF">KGQ19_30580</name>
</gene>
<feature type="compositionally biased region" description="Low complexity" evidence="2">
    <location>
        <begin position="333"/>
        <end position="357"/>
    </location>
</feature>
<dbReference type="InterPro" id="IPR009061">
    <property type="entry name" value="DNA-bd_dom_put_sf"/>
</dbReference>
<keyword evidence="1" id="KW-0238">DNA-binding</keyword>
<dbReference type="Pfam" id="PF00376">
    <property type="entry name" value="MerR"/>
    <property type="match status" value="1"/>
</dbReference>
<dbReference type="SMART" id="SM00422">
    <property type="entry name" value="HTH_MERR"/>
    <property type="match status" value="1"/>
</dbReference>
<feature type="domain" description="HTH merR-type" evidence="3">
    <location>
        <begin position="8"/>
        <end position="82"/>
    </location>
</feature>
<feature type="region of interest" description="Disordered" evidence="2">
    <location>
        <begin position="296"/>
        <end position="369"/>
    </location>
</feature>
<dbReference type="PROSITE" id="PS50937">
    <property type="entry name" value="HTH_MERR_2"/>
    <property type="match status" value="1"/>
</dbReference>
<comment type="caution">
    <text evidence="4">The sequence shown here is derived from an EMBL/GenBank/DDBJ whole genome shotgun (WGS) entry which is preliminary data.</text>
</comment>
<dbReference type="Proteomes" id="UP000730482">
    <property type="component" value="Unassembled WGS sequence"/>
</dbReference>
<evidence type="ECO:0000256" key="2">
    <source>
        <dbReference type="SAM" id="MobiDB-lite"/>
    </source>
</evidence>
<dbReference type="CDD" id="cd00592">
    <property type="entry name" value="HTH_MerR-like"/>
    <property type="match status" value="1"/>
</dbReference>
<evidence type="ECO:0000256" key="1">
    <source>
        <dbReference type="ARBA" id="ARBA00023125"/>
    </source>
</evidence>
<keyword evidence="5" id="KW-1185">Reference proteome</keyword>
<reference evidence="4 5" key="1">
    <citation type="submission" date="2020-02" db="EMBL/GenBank/DDBJ databases">
        <title>Acidophilic actinobacteria isolated from forest soil.</title>
        <authorList>
            <person name="Golinska P."/>
        </authorList>
    </citation>
    <scope>NUCLEOTIDE SEQUENCE [LARGE SCALE GENOMIC DNA]</scope>
    <source>
        <strain evidence="4 5">NL8</strain>
    </source>
</reference>
<name>A0ABS5KYX1_9ACTN</name>
<dbReference type="Gene3D" id="1.10.1660.10">
    <property type="match status" value="1"/>
</dbReference>
<protein>
    <submittedName>
        <fullName evidence="4">MerR family transcriptional regulator</fullName>
    </submittedName>
</protein>
<evidence type="ECO:0000259" key="3">
    <source>
        <dbReference type="PROSITE" id="PS50937"/>
    </source>
</evidence>
<sequence length="369" mass="37387">MSGVSGEALTIGEVIGRLAADFPDLTVSKIRYLESGGLISPGRTPAGYRRFTEEDVEKLRWVLAAQRDQYLPLKVIRQHLAADGPRVSLGDADAIVAALTAGAEDGAAPDPDVEAEPGAGLPATADPDHPALPPAATLTPPLPPLPHPRGRAATVADPEFYLTARADVGELHLGPEALARTAGVSESFLADLVAYGLLPNARDYGGDAVFIARSASALAEYGLEPRHLRSLMTGARNTAGLLGTLLPARRHDGVTGTARQAAATRAATRTAEASAAVVKLYGALLRAELAADTAPAAPAAQPAPGASAGTQATHPYPAAQTRQAPPAAPPAASPDHAPSAAADTSPAPSAPASRASSRNPGMPGGPAAR</sequence>
<dbReference type="InterPro" id="IPR000551">
    <property type="entry name" value="MerR-type_HTH_dom"/>
</dbReference>
<dbReference type="PANTHER" id="PTHR30204:SF89">
    <property type="entry name" value="HTH MERR-TYPE DOMAIN-CONTAINING PROTEIN"/>
    <property type="match status" value="1"/>
</dbReference>
<dbReference type="InterPro" id="IPR047057">
    <property type="entry name" value="MerR_fam"/>
</dbReference>
<dbReference type="SUPFAM" id="SSF46955">
    <property type="entry name" value="Putative DNA-binding domain"/>
    <property type="match status" value="1"/>
</dbReference>
<accession>A0ABS5KYX1</accession>
<evidence type="ECO:0000313" key="4">
    <source>
        <dbReference type="EMBL" id="MBS2551224.1"/>
    </source>
</evidence>
<feature type="compositionally biased region" description="Low complexity" evidence="2">
    <location>
        <begin position="105"/>
        <end position="125"/>
    </location>
</feature>
<dbReference type="PANTHER" id="PTHR30204">
    <property type="entry name" value="REDOX-CYCLING DRUG-SENSING TRANSCRIPTIONAL ACTIVATOR SOXR"/>
    <property type="match status" value="1"/>
</dbReference>
<organism evidence="4 5">
    <name type="scientific">Catenulispora pinistramenti</name>
    <dbReference type="NCBI Taxonomy" id="2705254"/>
    <lineage>
        <taxon>Bacteria</taxon>
        <taxon>Bacillati</taxon>
        <taxon>Actinomycetota</taxon>
        <taxon>Actinomycetes</taxon>
        <taxon>Catenulisporales</taxon>
        <taxon>Catenulisporaceae</taxon>
        <taxon>Catenulispora</taxon>
    </lineage>
</organism>
<dbReference type="RefSeq" id="WP_212015450.1">
    <property type="nucleotide sequence ID" value="NZ_JAAFYZ010000131.1"/>
</dbReference>
<feature type="compositionally biased region" description="Low complexity" evidence="2">
    <location>
        <begin position="296"/>
        <end position="325"/>
    </location>
</feature>
<evidence type="ECO:0000313" key="5">
    <source>
        <dbReference type="Proteomes" id="UP000730482"/>
    </source>
</evidence>
<feature type="region of interest" description="Disordered" evidence="2">
    <location>
        <begin position="105"/>
        <end position="143"/>
    </location>
</feature>
<dbReference type="EMBL" id="JAAFYZ010000131">
    <property type="protein sequence ID" value="MBS2551224.1"/>
    <property type="molecule type" value="Genomic_DNA"/>
</dbReference>
<proteinExistence type="predicted"/>